<name>F4WNR6_ACREC</name>
<proteinExistence type="inferred from homology"/>
<evidence type="ECO:0000256" key="4">
    <source>
        <dbReference type="ARBA" id="ARBA00023136"/>
    </source>
</evidence>
<dbReference type="GO" id="GO:0016020">
    <property type="term" value="C:membrane"/>
    <property type="evidence" value="ECO:0007669"/>
    <property type="project" value="UniProtKB-SubCell"/>
</dbReference>
<dbReference type="InterPro" id="IPR051085">
    <property type="entry name" value="MB_O-acyltransferase"/>
</dbReference>
<feature type="transmembrane region" description="Helical" evidence="6">
    <location>
        <begin position="135"/>
        <end position="153"/>
    </location>
</feature>
<keyword evidence="8" id="KW-1185">Reference proteome</keyword>
<feature type="transmembrane region" description="Helical" evidence="6">
    <location>
        <begin position="199"/>
        <end position="220"/>
    </location>
</feature>
<evidence type="ECO:0000313" key="7">
    <source>
        <dbReference type="EMBL" id="EGI64259.1"/>
    </source>
</evidence>
<dbReference type="OrthoDB" id="420606at2759"/>
<dbReference type="InParanoid" id="F4WNR6"/>
<keyword evidence="2 6" id="KW-0812">Transmembrane</keyword>
<dbReference type="GO" id="GO:0016409">
    <property type="term" value="F:palmitoyltransferase activity"/>
    <property type="evidence" value="ECO:0007669"/>
    <property type="project" value="TreeGrafter"/>
</dbReference>
<feature type="transmembrane region" description="Helical" evidence="6">
    <location>
        <begin position="93"/>
        <end position="114"/>
    </location>
</feature>
<evidence type="ECO:0000256" key="2">
    <source>
        <dbReference type="ARBA" id="ARBA00022692"/>
    </source>
</evidence>
<feature type="transmembrane region" description="Helical" evidence="6">
    <location>
        <begin position="173"/>
        <end position="192"/>
    </location>
</feature>
<dbReference type="Proteomes" id="UP000007755">
    <property type="component" value="Unassembled WGS sequence"/>
</dbReference>
<dbReference type="GO" id="GO:0005783">
    <property type="term" value="C:endoplasmic reticulum"/>
    <property type="evidence" value="ECO:0007669"/>
    <property type="project" value="TreeGrafter"/>
</dbReference>
<accession>F4WNR6</accession>
<reference evidence="7" key="1">
    <citation type="submission" date="2011-02" db="EMBL/GenBank/DDBJ databases">
        <title>The genome of the leaf-cutting ant Acromyrmex echinatior suggests key adaptations to social evolution and fungus farming.</title>
        <authorList>
            <person name="Nygaard S."/>
            <person name="Zhang G."/>
        </authorList>
    </citation>
    <scope>NUCLEOTIDE SEQUENCE</scope>
</reference>
<evidence type="ECO:0000256" key="5">
    <source>
        <dbReference type="ARBA" id="ARBA00038268"/>
    </source>
</evidence>
<evidence type="ECO:0000313" key="8">
    <source>
        <dbReference type="Proteomes" id="UP000007755"/>
    </source>
</evidence>
<dbReference type="STRING" id="103372.F4WNR6"/>
<dbReference type="InterPro" id="IPR004299">
    <property type="entry name" value="MBOAT_fam"/>
</dbReference>
<dbReference type="EMBL" id="GL888237">
    <property type="protein sequence ID" value="EGI64259.1"/>
    <property type="molecule type" value="Genomic_DNA"/>
</dbReference>
<dbReference type="PANTHER" id="PTHR13285:SF18">
    <property type="entry name" value="PROTEIN-CYSTEINE N-PALMITOYLTRANSFERASE RASP"/>
    <property type="match status" value="1"/>
</dbReference>
<evidence type="ECO:0000256" key="3">
    <source>
        <dbReference type="ARBA" id="ARBA00022989"/>
    </source>
</evidence>
<dbReference type="PANTHER" id="PTHR13285">
    <property type="entry name" value="ACYLTRANSFERASE"/>
    <property type="match status" value="1"/>
</dbReference>
<feature type="transmembrane region" description="Helical" evidence="6">
    <location>
        <begin position="69"/>
        <end position="87"/>
    </location>
</feature>
<dbReference type="AlphaFoldDB" id="F4WNR6"/>
<evidence type="ECO:0000256" key="1">
    <source>
        <dbReference type="ARBA" id="ARBA00004141"/>
    </source>
</evidence>
<dbReference type="Pfam" id="PF03062">
    <property type="entry name" value="MBOAT"/>
    <property type="match status" value="1"/>
</dbReference>
<keyword evidence="7" id="KW-0808">Transferase</keyword>
<gene>
    <name evidence="7" type="ORF">G5I_07420</name>
</gene>
<organism evidence="8">
    <name type="scientific">Acromyrmex echinatior</name>
    <name type="common">Panamanian leafcutter ant</name>
    <name type="synonym">Acromyrmex octospinosus echinatior</name>
    <dbReference type="NCBI Taxonomy" id="103372"/>
    <lineage>
        <taxon>Eukaryota</taxon>
        <taxon>Metazoa</taxon>
        <taxon>Ecdysozoa</taxon>
        <taxon>Arthropoda</taxon>
        <taxon>Hexapoda</taxon>
        <taxon>Insecta</taxon>
        <taxon>Pterygota</taxon>
        <taxon>Neoptera</taxon>
        <taxon>Endopterygota</taxon>
        <taxon>Hymenoptera</taxon>
        <taxon>Apocrita</taxon>
        <taxon>Aculeata</taxon>
        <taxon>Formicoidea</taxon>
        <taxon>Formicidae</taxon>
        <taxon>Myrmicinae</taxon>
        <taxon>Acromyrmex</taxon>
    </lineage>
</organism>
<evidence type="ECO:0000256" key="6">
    <source>
        <dbReference type="SAM" id="Phobius"/>
    </source>
</evidence>
<protein>
    <submittedName>
        <fullName evidence="7">Protein-cysteine N-palmitoyltransferase Rasp</fullName>
    </submittedName>
</protein>
<dbReference type="eggNOG" id="KOG3860">
    <property type="taxonomic scope" value="Eukaryota"/>
</dbReference>
<keyword evidence="3 6" id="KW-1133">Transmembrane helix</keyword>
<keyword evidence="4 6" id="KW-0472">Membrane</keyword>
<sequence>MGQFFFNKYVVIYGTCSNLCYLDDIKAPSQPKCIARIHLYSDMWKHFDRGLYKFLIRYIYVPIRKSNRCFGKLFASFLCFTFVFMWHGIQMNIFIWALLNFIGIVIEDIGTSIGKSKQYYKMQNTYLSSRNTKRLHCILASPLLAMSAISNFYFLGGQDIGNIFTQKIIHGKFIILILVFYFLYSTFCLLCIERLYICYLIFYKYCVLIFIIKIYTYYFLLKISIFSNLKYNSCIINKSRLR</sequence>
<comment type="similarity">
    <text evidence="5">Belongs to the membrane-bound acyltransferase family. HHAT subfamily.</text>
</comment>
<comment type="subcellular location">
    <subcellularLocation>
        <location evidence="1">Membrane</location>
        <topology evidence="1">Multi-pass membrane protein</topology>
    </subcellularLocation>
</comment>